<reference evidence="1 2" key="1">
    <citation type="submission" date="2017-06" db="EMBL/GenBank/DDBJ databases">
        <authorList>
            <person name="Kim H.J."/>
            <person name="Triplett B.A."/>
        </authorList>
    </citation>
    <scope>NUCLEOTIDE SEQUENCE [LARGE SCALE GENOMIC DNA]</scope>
    <source>
        <strain evidence="1 2">CGMCC 4.5593</strain>
    </source>
</reference>
<gene>
    <name evidence="1" type="ORF">SAMN05421812_1251</name>
</gene>
<evidence type="ECO:0000313" key="2">
    <source>
        <dbReference type="Proteomes" id="UP000198362"/>
    </source>
</evidence>
<name>A0A239PGB4_9ACTN</name>
<keyword evidence="2" id="KW-1185">Reference proteome</keyword>
<proteinExistence type="predicted"/>
<sequence>MSRTADKPAPRYKLQNAAQAAAQIRKLRVEGRDPDLDVRFPVEVRDDEDVDAVIDYVHRHRQVSRLVLGAELEFRSTLLEYQRQRDTDRHERRVLAVLEAGRQLGVRPTVYGAPMGLHSKQAVYHRRVTLAARRSAHVSDEGRAQAWLDEHVAELRGLADLLIDHRDELLLLVDEGPAREKLANDIDNAGALMNTRRPTMDFCGAVAFAVFGLRPQAARPAADPAIREQLAQGLRLLW</sequence>
<evidence type="ECO:0000313" key="1">
    <source>
        <dbReference type="EMBL" id="SNT65658.1"/>
    </source>
</evidence>
<dbReference type="Proteomes" id="UP000198362">
    <property type="component" value="Unassembled WGS sequence"/>
</dbReference>
<protein>
    <submittedName>
        <fullName evidence="1">Uncharacterized protein</fullName>
    </submittedName>
</protein>
<dbReference type="EMBL" id="FZPH01000025">
    <property type="protein sequence ID" value="SNT65658.1"/>
    <property type="molecule type" value="Genomic_DNA"/>
</dbReference>
<organism evidence="1 2">
    <name type="scientific">Asanoa hainanensis</name>
    <dbReference type="NCBI Taxonomy" id="560556"/>
    <lineage>
        <taxon>Bacteria</taxon>
        <taxon>Bacillati</taxon>
        <taxon>Actinomycetota</taxon>
        <taxon>Actinomycetes</taxon>
        <taxon>Micromonosporales</taxon>
        <taxon>Micromonosporaceae</taxon>
        <taxon>Asanoa</taxon>
    </lineage>
</organism>
<accession>A0A239PGB4</accession>
<dbReference type="AlphaFoldDB" id="A0A239PGB4"/>